<evidence type="ECO:0000256" key="1">
    <source>
        <dbReference type="SAM" id="SignalP"/>
    </source>
</evidence>
<gene>
    <name evidence="3" type="ORF">JK359_19650</name>
</gene>
<evidence type="ECO:0000313" key="4">
    <source>
        <dbReference type="Proteomes" id="UP000661858"/>
    </source>
</evidence>
<reference evidence="3" key="1">
    <citation type="submission" date="2021-01" db="EMBL/GenBank/DDBJ databases">
        <title>WGS of actinomycetes isolated from Thailand.</title>
        <authorList>
            <person name="Thawai C."/>
        </authorList>
    </citation>
    <scope>NUCLEOTIDE SEQUENCE</scope>
    <source>
        <strain evidence="3">RCU-197</strain>
    </source>
</reference>
<sequence length="142" mass="14261">MPVRPALTAALGAAALLCAAGPATAGPAPAETITIDPAGRIASDGTVWLSGTYRCTGSTGPVFVSAALSQADPGVHHSVGGSTARCDGAEHRWENSGDLTALKLKAGSAHVQVTLTELRPSGLIPLPAFHAVADKDVTLTQE</sequence>
<feature type="domain" description="DUF6299" evidence="2">
    <location>
        <begin position="29"/>
        <end position="141"/>
    </location>
</feature>
<dbReference type="AlphaFoldDB" id="A0A937ELB2"/>
<evidence type="ECO:0000313" key="3">
    <source>
        <dbReference type="EMBL" id="MBL1084155.1"/>
    </source>
</evidence>
<dbReference type="RefSeq" id="WP_201837313.1">
    <property type="nucleotide sequence ID" value="NZ_JAERRK010000009.1"/>
</dbReference>
<keyword evidence="1" id="KW-0732">Signal</keyword>
<evidence type="ECO:0000259" key="2">
    <source>
        <dbReference type="Pfam" id="PF19816"/>
    </source>
</evidence>
<feature type="signal peptide" evidence="1">
    <location>
        <begin position="1"/>
        <end position="25"/>
    </location>
</feature>
<protein>
    <recommendedName>
        <fullName evidence="2">DUF6299 domain-containing protein</fullName>
    </recommendedName>
</protein>
<dbReference type="Proteomes" id="UP000661858">
    <property type="component" value="Unassembled WGS sequence"/>
</dbReference>
<comment type="caution">
    <text evidence="3">The sequence shown here is derived from an EMBL/GenBank/DDBJ whole genome shotgun (WGS) entry which is preliminary data.</text>
</comment>
<dbReference type="EMBL" id="JAERRK010000009">
    <property type="protein sequence ID" value="MBL1084155.1"/>
    <property type="molecule type" value="Genomic_DNA"/>
</dbReference>
<proteinExistence type="predicted"/>
<accession>A0A937ELB2</accession>
<dbReference type="InterPro" id="IPR046266">
    <property type="entry name" value="DUF6299"/>
</dbReference>
<name>A0A937ELB2_9ACTN</name>
<dbReference type="Pfam" id="PF19816">
    <property type="entry name" value="DUF6299"/>
    <property type="match status" value="1"/>
</dbReference>
<keyword evidence="4" id="KW-1185">Reference proteome</keyword>
<organism evidence="3 4">
    <name type="scientific">Streptomyces actinomycinicus</name>
    <dbReference type="NCBI Taxonomy" id="1695166"/>
    <lineage>
        <taxon>Bacteria</taxon>
        <taxon>Bacillati</taxon>
        <taxon>Actinomycetota</taxon>
        <taxon>Actinomycetes</taxon>
        <taxon>Kitasatosporales</taxon>
        <taxon>Streptomycetaceae</taxon>
        <taxon>Streptomyces</taxon>
    </lineage>
</organism>
<feature type="chain" id="PRO_5039478830" description="DUF6299 domain-containing protein" evidence="1">
    <location>
        <begin position="26"/>
        <end position="142"/>
    </location>
</feature>